<dbReference type="PANTHER" id="PTHR12526:SF510">
    <property type="entry name" value="D-INOSITOL 3-PHOSPHATE GLYCOSYLTRANSFERASE"/>
    <property type="match status" value="1"/>
</dbReference>
<keyword evidence="3" id="KW-1133">Transmembrane helix</keyword>
<dbReference type="EMBL" id="OCMT01000005">
    <property type="protein sequence ID" value="SOD20336.1"/>
    <property type="molecule type" value="Genomic_DNA"/>
</dbReference>
<accession>A0A286AEL0</accession>
<keyword evidence="3" id="KW-0812">Transmembrane</keyword>
<evidence type="ECO:0000256" key="3">
    <source>
        <dbReference type="SAM" id="Phobius"/>
    </source>
</evidence>
<sequence>MRKILTIFPLAENVHLTKDVGMVPFIMHKFYNYDATLACYSSGPFPNLEIDTPGLKLLRIPKITGVATLDTVFFLLRHARRFDILIGFHYSFFTGITTTFFKLLNRFKRQKVVYIKLDAKEDIFKMKERKILRKLMGFADILSIENTSIYNPLVREFENLLYVPNGFYPKNPKYLLPKKNIFLTVGRIGSPEKSNDVLMNAFAKVAKLLPSWNLSLVGPIHEEFQSFISSFFSKHPDLKERINFTGPIFDRKELMLKYNESKIFVLTSKWEGFALVFLEAGIAGCTIVSSDILPANDVTNNGRFGRIFPVDDVDALKEALLNLAKNEEFLKNNSTAISSFYQENFYWPNILSTVNNKIETFLYK</sequence>
<evidence type="ECO:0000256" key="1">
    <source>
        <dbReference type="ARBA" id="ARBA00022676"/>
    </source>
</evidence>
<dbReference type="Gene3D" id="3.40.50.2000">
    <property type="entry name" value="Glycogen Phosphorylase B"/>
    <property type="match status" value="2"/>
</dbReference>
<evidence type="ECO:0000313" key="6">
    <source>
        <dbReference type="Proteomes" id="UP000219281"/>
    </source>
</evidence>
<evidence type="ECO:0000313" key="5">
    <source>
        <dbReference type="EMBL" id="SOD20336.1"/>
    </source>
</evidence>
<reference evidence="6" key="1">
    <citation type="submission" date="2017-09" db="EMBL/GenBank/DDBJ databases">
        <authorList>
            <person name="Varghese N."/>
            <person name="Submissions S."/>
        </authorList>
    </citation>
    <scope>NUCLEOTIDE SEQUENCE [LARGE SCALE GENOMIC DNA]</scope>
    <source>
        <strain evidence="6">CGMCC 1.12803</strain>
    </source>
</reference>
<dbReference type="Proteomes" id="UP000219281">
    <property type="component" value="Unassembled WGS sequence"/>
</dbReference>
<feature type="domain" description="Glycosyl transferase family 1" evidence="4">
    <location>
        <begin position="177"/>
        <end position="332"/>
    </location>
</feature>
<organism evidence="5 6">
    <name type="scientific">Pedobacter xixiisoli</name>
    <dbReference type="NCBI Taxonomy" id="1476464"/>
    <lineage>
        <taxon>Bacteria</taxon>
        <taxon>Pseudomonadati</taxon>
        <taxon>Bacteroidota</taxon>
        <taxon>Sphingobacteriia</taxon>
        <taxon>Sphingobacteriales</taxon>
        <taxon>Sphingobacteriaceae</taxon>
        <taxon>Pedobacter</taxon>
    </lineage>
</organism>
<name>A0A286AEL0_9SPHI</name>
<keyword evidence="2 5" id="KW-0808">Transferase</keyword>
<gene>
    <name evidence="5" type="ORF">SAMN06297358_4052</name>
</gene>
<dbReference type="SUPFAM" id="SSF53756">
    <property type="entry name" value="UDP-Glycosyltransferase/glycogen phosphorylase"/>
    <property type="match status" value="1"/>
</dbReference>
<dbReference type="OrthoDB" id="9811239at2"/>
<keyword evidence="6" id="KW-1185">Reference proteome</keyword>
<keyword evidence="3" id="KW-0472">Membrane</keyword>
<evidence type="ECO:0000256" key="2">
    <source>
        <dbReference type="ARBA" id="ARBA00022679"/>
    </source>
</evidence>
<dbReference type="Pfam" id="PF00534">
    <property type="entry name" value="Glycos_transf_1"/>
    <property type="match status" value="1"/>
</dbReference>
<dbReference type="InterPro" id="IPR001296">
    <property type="entry name" value="Glyco_trans_1"/>
</dbReference>
<dbReference type="CDD" id="cd03801">
    <property type="entry name" value="GT4_PimA-like"/>
    <property type="match status" value="1"/>
</dbReference>
<feature type="transmembrane region" description="Helical" evidence="3">
    <location>
        <begin position="84"/>
        <end position="104"/>
    </location>
</feature>
<proteinExistence type="predicted"/>
<dbReference type="RefSeq" id="WP_097133845.1">
    <property type="nucleotide sequence ID" value="NZ_OCMT01000005.1"/>
</dbReference>
<dbReference type="PANTHER" id="PTHR12526">
    <property type="entry name" value="GLYCOSYLTRANSFERASE"/>
    <property type="match status" value="1"/>
</dbReference>
<keyword evidence="1" id="KW-0328">Glycosyltransferase</keyword>
<dbReference type="AlphaFoldDB" id="A0A286AEL0"/>
<dbReference type="GO" id="GO:0016757">
    <property type="term" value="F:glycosyltransferase activity"/>
    <property type="evidence" value="ECO:0007669"/>
    <property type="project" value="UniProtKB-KW"/>
</dbReference>
<evidence type="ECO:0000259" key="4">
    <source>
        <dbReference type="Pfam" id="PF00534"/>
    </source>
</evidence>
<protein>
    <submittedName>
        <fullName evidence="5">Glycosyltransferase involved in cell wall bisynthesis</fullName>
    </submittedName>
</protein>